<dbReference type="Proteomes" id="UP001484097">
    <property type="component" value="Unassembled WGS sequence"/>
</dbReference>
<evidence type="ECO:0000313" key="8">
    <source>
        <dbReference type="Proteomes" id="UP001484097"/>
    </source>
</evidence>
<keyword evidence="3 5" id="KW-1133">Transmembrane helix</keyword>
<proteinExistence type="predicted"/>
<keyword evidence="2 5" id="KW-0812">Transmembrane</keyword>
<comment type="caution">
    <text evidence="7">The sequence shown here is derived from an EMBL/GenBank/DDBJ whole genome shotgun (WGS) entry which is preliminary data.</text>
</comment>
<accession>A0ABV0IDT8</accession>
<evidence type="ECO:0000256" key="3">
    <source>
        <dbReference type="ARBA" id="ARBA00022989"/>
    </source>
</evidence>
<dbReference type="Pfam" id="PF05154">
    <property type="entry name" value="TM2"/>
    <property type="match status" value="1"/>
</dbReference>
<keyword evidence="4 5" id="KW-0472">Membrane</keyword>
<evidence type="ECO:0000256" key="2">
    <source>
        <dbReference type="ARBA" id="ARBA00022692"/>
    </source>
</evidence>
<dbReference type="InterPro" id="IPR007829">
    <property type="entry name" value="TM2"/>
</dbReference>
<reference evidence="7 8" key="1">
    <citation type="submission" date="2024-05" db="EMBL/GenBank/DDBJ databases">
        <authorList>
            <person name="Yi C."/>
        </authorList>
    </citation>
    <scope>NUCLEOTIDE SEQUENCE [LARGE SCALE GENOMIC DNA]</scope>
    <source>
        <strain evidence="7 8">XS13</strain>
    </source>
</reference>
<sequence length="83" mass="8998">MAHAPRNLLLTYLLCLLLGLLGAHKWYLGHYRAGAVYLILTVTGTASASWGIGFVFGGLVILLCLIDLLLIPRHVRVANGDLN</sequence>
<keyword evidence="8" id="KW-1185">Reference proteome</keyword>
<gene>
    <name evidence="7" type="ORF">ABDK96_01255</name>
</gene>
<name>A0ABV0IDT8_9MICC</name>
<evidence type="ECO:0000256" key="4">
    <source>
        <dbReference type="ARBA" id="ARBA00023136"/>
    </source>
</evidence>
<protein>
    <submittedName>
        <fullName evidence="7">NINE protein</fullName>
    </submittedName>
</protein>
<evidence type="ECO:0000256" key="1">
    <source>
        <dbReference type="ARBA" id="ARBA00004141"/>
    </source>
</evidence>
<feature type="domain" description="TM2" evidence="6">
    <location>
        <begin position="6"/>
        <end position="54"/>
    </location>
</feature>
<dbReference type="EMBL" id="JBDXMX010000001">
    <property type="protein sequence ID" value="MEO9246307.1"/>
    <property type="molecule type" value="Genomic_DNA"/>
</dbReference>
<dbReference type="RefSeq" id="WP_347918278.1">
    <property type="nucleotide sequence ID" value="NZ_JBDXMX010000001.1"/>
</dbReference>
<comment type="subcellular location">
    <subcellularLocation>
        <location evidence="1">Membrane</location>
        <topology evidence="1">Multi-pass membrane protein</topology>
    </subcellularLocation>
</comment>
<evidence type="ECO:0000313" key="7">
    <source>
        <dbReference type="EMBL" id="MEO9246307.1"/>
    </source>
</evidence>
<feature type="transmembrane region" description="Helical" evidence="5">
    <location>
        <begin position="47"/>
        <end position="70"/>
    </location>
</feature>
<evidence type="ECO:0000256" key="5">
    <source>
        <dbReference type="SAM" id="Phobius"/>
    </source>
</evidence>
<organism evidence="7 8">
    <name type="scientific">Citricoccus nitrophenolicus</name>
    <dbReference type="NCBI Taxonomy" id="863575"/>
    <lineage>
        <taxon>Bacteria</taxon>
        <taxon>Bacillati</taxon>
        <taxon>Actinomycetota</taxon>
        <taxon>Actinomycetes</taxon>
        <taxon>Micrococcales</taxon>
        <taxon>Micrococcaceae</taxon>
        <taxon>Citricoccus</taxon>
    </lineage>
</organism>
<evidence type="ECO:0000259" key="6">
    <source>
        <dbReference type="Pfam" id="PF05154"/>
    </source>
</evidence>